<dbReference type="SUPFAM" id="SSF50729">
    <property type="entry name" value="PH domain-like"/>
    <property type="match status" value="1"/>
</dbReference>
<dbReference type="Proteomes" id="UP001530315">
    <property type="component" value="Unassembled WGS sequence"/>
</dbReference>
<keyword evidence="3" id="KW-0963">Cytoplasm</keyword>
<reference evidence="5 6" key="1">
    <citation type="submission" date="2024-10" db="EMBL/GenBank/DDBJ databases">
        <title>Updated reference genomes for cyclostephanoid diatoms.</title>
        <authorList>
            <person name="Roberts W.R."/>
            <person name="Alverson A.J."/>
        </authorList>
    </citation>
    <scope>NUCLEOTIDE SEQUENCE [LARGE SCALE GENOMIC DNA]</scope>
    <source>
        <strain evidence="5 6">AJA276-08</strain>
    </source>
</reference>
<sequence>MDRNIIDIAITATHVVLYEYNNTKQSSWEKKNVEGTLFVTKRSDAPRFKLLVLNRSSSENLDVPITASFQMQVKDPYLIFRDNPVSTDFIGIWFHDGKERDQIASYLEQVVSSLIKIEEMERTHPPPQSLVSEEDEDSARQDAGVALLSTLTLGSNDNAPAAYRVATGQELKPAVGDRALAEEPTTRVPLSTHQNLVLDKKSLQLSLLSLIQDERFLDLIHAQYLKVVHRRADRQQQENFARK</sequence>
<dbReference type="AlphaFoldDB" id="A0ABD3NW61"/>
<dbReference type="GO" id="GO:0006397">
    <property type="term" value="P:mRNA processing"/>
    <property type="evidence" value="ECO:0007669"/>
    <property type="project" value="UniProtKB-KW"/>
</dbReference>
<protein>
    <recommendedName>
        <fullName evidence="7">mRNA-decapping enzyme 1B</fullName>
    </recommendedName>
</protein>
<dbReference type="Gene3D" id="2.30.29.30">
    <property type="entry name" value="Pleckstrin-homology domain (PH domain)/Phosphotyrosine-binding domain (PTB)"/>
    <property type="match status" value="1"/>
</dbReference>
<keyword evidence="6" id="KW-1185">Reference proteome</keyword>
<evidence type="ECO:0000313" key="6">
    <source>
        <dbReference type="Proteomes" id="UP001530315"/>
    </source>
</evidence>
<comment type="subcellular location">
    <subcellularLocation>
        <location evidence="1">Cytoplasm</location>
    </subcellularLocation>
</comment>
<evidence type="ECO:0000256" key="3">
    <source>
        <dbReference type="ARBA" id="ARBA00022490"/>
    </source>
</evidence>
<comment type="caution">
    <text evidence="5">The sequence shown here is derived from an EMBL/GenBank/DDBJ whole genome shotgun (WGS) entry which is preliminary data.</text>
</comment>
<dbReference type="InterPro" id="IPR011993">
    <property type="entry name" value="PH-like_dom_sf"/>
</dbReference>
<organism evidence="5 6">
    <name type="scientific">Stephanodiscus triporus</name>
    <dbReference type="NCBI Taxonomy" id="2934178"/>
    <lineage>
        <taxon>Eukaryota</taxon>
        <taxon>Sar</taxon>
        <taxon>Stramenopiles</taxon>
        <taxon>Ochrophyta</taxon>
        <taxon>Bacillariophyta</taxon>
        <taxon>Coscinodiscophyceae</taxon>
        <taxon>Thalassiosirophycidae</taxon>
        <taxon>Stephanodiscales</taxon>
        <taxon>Stephanodiscaceae</taxon>
        <taxon>Stephanodiscus</taxon>
    </lineage>
</organism>
<accession>A0ABD3NW61</accession>
<name>A0ABD3NW61_9STRA</name>
<gene>
    <name evidence="5" type="ORF">ACHAW5_006936</name>
</gene>
<dbReference type="GO" id="GO:0005737">
    <property type="term" value="C:cytoplasm"/>
    <property type="evidence" value="ECO:0007669"/>
    <property type="project" value="UniProtKB-SubCell"/>
</dbReference>
<dbReference type="EMBL" id="JALLAZ020001182">
    <property type="protein sequence ID" value="KAL3779136.1"/>
    <property type="molecule type" value="Genomic_DNA"/>
</dbReference>
<evidence type="ECO:0008006" key="7">
    <source>
        <dbReference type="Google" id="ProtNLM"/>
    </source>
</evidence>
<proteinExistence type="inferred from homology"/>
<evidence type="ECO:0000313" key="5">
    <source>
        <dbReference type="EMBL" id="KAL3779136.1"/>
    </source>
</evidence>
<dbReference type="CDD" id="cd13182">
    <property type="entry name" value="EVH1-like_Dcp1"/>
    <property type="match status" value="1"/>
</dbReference>
<evidence type="ECO:0000256" key="1">
    <source>
        <dbReference type="ARBA" id="ARBA00004496"/>
    </source>
</evidence>
<evidence type="ECO:0000256" key="4">
    <source>
        <dbReference type="ARBA" id="ARBA00022664"/>
    </source>
</evidence>
<comment type="similarity">
    <text evidence="2">Belongs to the DCP1 family.</text>
</comment>
<evidence type="ECO:0000256" key="2">
    <source>
        <dbReference type="ARBA" id="ARBA00008778"/>
    </source>
</evidence>
<dbReference type="Pfam" id="PF06058">
    <property type="entry name" value="DCP1"/>
    <property type="match status" value="1"/>
</dbReference>
<keyword evidence="4" id="KW-0507">mRNA processing</keyword>
<dbReference type="PANTHER" id="PTHR16290">
    <property type="entry name" value="TRANSCRIPTION FACTOR SMIF DECAPPING ENZYME DCP1"/>
    <property type="match status" value="1"/>
</dbReference>
<dbReference type="InterPro" id="IPR010334">
    <property type="entry name" value="Dcp1"/>
</dbReference>
<dbReference type="PANTHER" id="PTHR16290:SF0">
    <property type="entry name" value="DECAPPING PROTEIN 1, ISOFORM A"/>
    <property type="match status" value="1"/>
</dbReference>